<dbReference type="RefSeq" id="WP_046520671.1">
    <property type="nucleotide sequence ID" value="NZ_LAVS01000086.1"/>
</dbReference>
<name>A0A3P3QER9_9GAMM</name>
<evidence type="ECO:0000256" key="1">
    <source>
        <dbReference type="SAM" id="Phobius"/>
    </source>
</evidence>
<keyword evidence="3" id="KW-1185">Reference proteome</keyword>
<feature type="transmembrane region" description="Helical" evidence="1">
    <location>
        <begin position="54"/>
        <end position="74"/>
    </location>
</feature>
<accession>A0A3P3QER9</accession>
<proteinExistence type="predicted"/>
<organism evidence="2 3">
    <name type="scientific">Rheinheimera mesophila</name>
    <dbReference type="NCBI Taxonomy" id="1547515"/>
    <lineage>
        <taxon>Bacteria</taxon>
        <taxon>Pseudomonadati</taxon>
        <taxon>Pseudomonadota</taxon>
        <taxon>Gammaproteobacteria</taxon>
        <taxon>Chromatiales</taxon>
        <taxon>Chromatiaceae</taxon>
        <taxon>Rheinheimera</taxon>
    </lineage>
</organism>
<dbReference type="Proteomes" id="UP000276260">
    <property type="component" value="Unassembled WGS sequence"/>
</dbReference>
<keyword evidence="1" id="KW-1133">Transmembrane helix</keyword>
<evidence type="ECO:0000313" key="2">
    <source>
        <dbReference type="EMBL" id="RRJ19697.1"/>
    </source>
</evidence>
<protein>
    <submittedName>
        <fullName evidence="2">Superinfection immunity protein</fullName>
    </submittedName>
</protein>
<keyword evidence="1" id="KW-0812">Transmembrane</keyword>
<dbReference type="InterPro" id="IPR016410">
    <property type="entry name" value="Phage_imm"/>
</dbReference>
<keyword evidence="1" id="KW-0472">Membrane</keyword>
<comment type="caution">
    <text evidence="2">The sequence shown here is derived from an EMBL/GenBank/DDBJ whole genome shotgun (WGS) entry which is preliminary data.</text>
</comment>
<feature type="transmembrane region" description="Helical" evidence="1">
    <location>
        <begin position="20"/>
        <end position="42"/>
    </location>
</feature>
<dbReference type="Pfam" id="PF14373">
    <property type="entry name" value="Imm_superinfect"/>
    <property type="match status" value="1"/>
</dbReference>
<sequence>METVQQFFDTFVQAWQQADLVFLVGFGTLFLLIWFLPSLLALAFNRQHAGKIALLNVPAGFSWIAWVALIVWAVTGKLSDKLAEKARLKPVV</sequence>
<dbReference type="AlphaFoldDB" id="A0A3P3QER9"/>
<reference evidence="2 3" key="1">
    <citation type="submission" date="2018-11" db="EMBL/GenBank/DDBJ databases">
        <title>Draft genome analysis of Rheinheimera mesophila isolated from an industrial waste site.</title>
        <authorList>
            <person name="Yu Q."/>
            <person name="Qi Y."/>
            <person name="Zhang H."/>
            <person name="Lu Y."/>
            <person name="Pu J."/>
        </authorList>
    </citation>
    <scope>NUCLEOTIDE SEQUENCE [LARGE SCALE GENOMIC DNA]</scope>
    <source>
        <strain evidence="2 3">IITR13</strain>
    </source>
</reference>
<evidence type="ECO:0000313" key="3">
    <source>
        <dbReference type="Proteomes" id="UP000276260"/>
    </source>
</evidence>
<gene>
    <name evidence="2" type="ORF">EIK76_14765</name>
</gene>
<dbReference type="OrthoDB" id="5771061at2"/>
<dbReference type="EMBL" id="RRCF01000004">
    <property type="protein sequence ID" value="RRJ19697.1"/>
    <property type="molecule type" value="Genomic_DNA"/>
</dbReference>